<sequence length="453" mass="51717">MIMEHDKIEAQEEAKISQEPGAINDEVCEDCASLDLNAIFSNETGLASFDSIKFSEWEACIGNPSPQSICPACRFFFAMIVPSQEVEVLREEKRCIDPDTLEEIWSSQGQATVQFALKAFSANHIWHMPWFKTTSKTISFGVFPRGTRIDEYECAANGLNLKQELSWEQTIYDRQSPGFILQADSNATGDPEKLRGRILNERRIDWDIIKDWIHFCNKNHGYQCKLIAESYPSGFKLIDCHTRCVIEPSRNVKYLALSYVWKDSHSLDADTKYSPTLPQYCPTVIEDAIQVVKSLGEQYLWVDRYCIDQENETQTHNQISRMDSIYEGSLLTIIAATGKDSPSGLAGVGSVPRMRQPRVKLGNFSLVSSLPNPVGAIQDSKWASRGWTYQEGLLSKRRLIFTDHQVYWQCLGMHCLESIRMPLDLWHVRHSTRFPDEISFSRLYPPFGTDLEL</sequence>
<accession>A0A6A6TUR1</accession>
<dbReference type="Pfam" id="PF06985">
    <property type="entry name" value="HET"/>
    <property type="match status" value="1"/>
</dbReference>
<dbReference type="PANTHER" id="PTHR33112">
    <property type="entry name" value="DOMAIN PROTEIN, PUTATIVE-RELATED"/>
    <property type="match status" value="1"/>
</dbReference>
<name>A0A6A6TUR1_9PEZI</name>
<keyword evidence="3" id="KW-1185">Reference proteome</keyword>
<dbReference type="AlphaFoldDB" id="A0A6A6TUR1"/>
<proteinExistence type="predicted"/>
<dbReference type="OrthoDB" id="5428863at2759"/>
<dbReference type="InterPro" id="IPR010730">
    <property type="entry name" value="HET"/>
</dbReference>
<evidence type="ECO:0000313" key="3">
    <source>
        <dbReference type="Proteomes" id="UP000799302"/>
    </source>
</evidence>
<dbReference type="PANTHER" id="PTHR33112:SF1">
    <property type="entry name" value="HETEROKARYON INCOMPATIBILITY DOMAIN-CONTAINING PROTEIN"/>
    <property type="match status" value="1"/>
</dbReference>
<organism evidence="2 3">
    <name type="scientific">Microthyrium microscopicum</name>
    <dbReference type="NCBI Taxonomy" id="703497"/>
    <lineage>
        <taxon>Eukaryota</taxon>
        <taxon>Fungi</taxon>
        <taxon>Dikarya</taxon>
        <taxon>Ascomycota</taxon>
        <taxon>Pezizomycotina</taxon>
        <taxon>Dothideomycetes</taxon>
        <taxon>Dothideomycetes incertae sedis</taxon>
        <taxon>Microthyriales</taxon>
        <taxon>Microthyriaceae</taxon>
        <taxon>Microthyrium</taxon>
    </lineage>
</organism>
<reference evidence="2" key="1">
    <citation type="journal article" date="2020" name="Stud. Mycol.">
        <title>101 Dothideomycetes genomes: a test case for predicting lifestyles and emergence of pathogens.</title>
        <authorList>
            <person name="Haridas S."/>
            <person name="Albert R."/>
            <person name="Binder M."/>
            <person name="Bloem J."/>
            <person name="Labutti K."/>
            <person name="Salamov A."/>
            <person name="Andreopoulos B."/>
            <person name="Baker S."/>
            <person name="Barry K."/>
            <person name="Bills G."/>
            <person name="Bluhm B."/>
            <person name="Cannon C."/>
            <person name="Castanera R."/>
            <person name="Culley D."/>
            <person name="Daum C."/>
            <person name="Ezra D."/>
            <person name="Gonzalez J."/>
            <person name="Henrissat B."/>
            <person name="Kuo A."/>
            <person name="Liang C."/>
            <person name="Lipzen A."/>
            <person name="Lutzoni F."/>
            <person name="Magnuson J."/>
            <person name="Mondo S."/>
            <person name="Nolan M."/>
            <person name="Ohm R."/>
            <person name="Pangilinan J."/>
            <person name="Park H.-J."/>
            <person name="Ramirez L."/>
            <person name="Alfaro M."/>
            <person name="Sun H."/>
            <person name="Tritt A."/>
            <person name="Yoshinaga Y."/>
            <person name="Zwiers L.-H."/>
            <person name="Turgeon B."/>
            <person name="Goodwin S."/>
            <person name="Spatafora J."/>
            <person name="Crous P."/>
            <person name="Grigoriev I."/>
        </authorList>
    </citation>
    <scope>NUCLEOTIDE SEQUENCE</scope>
    <source>
        <strain evidence="2">CBS 115976</strain>
    </source>
</reference>
<evidence type="ECO:0000313" key="2">
    <source>
        <dbReference type="EMBL" id="KAF2663805.1"/>
    </source>
</evidence>
<gene>
    <name evidence="2" type="ORF">BT63DRAFT_112362</name>
</gene>
<dbReference type="Proteomes" id="UP000799302">
    <property type="component" value="Unassembled WGS sequence"/>
</dbReference>
<feature type="domain" description="Heterokaryon incompatibility" evidence="1">
    <location>
        <begin position="254"/>
        <end position="391"/>
    </location>
</feature>
<protein>
    <submittedName>
        <fullName evidence="2">HET-domain-containing protein</fullName>
    </submittedName>
</protein>
<dbReference type="EMBL" id="MU004244">
    <property type="protein sequence ID" value="KAF2663805.1"/>
    <property type="molecule type" value="Genomic_DNA"/>
</dbReference>
<evidence type="ECO:0000259" key="1">
    <source>
        <dbReference type="Pfam" id="PF06985"/>
    </source>
</evidence>